<evidence type="ECO:0000313" key="3">
    <source>
        <dbReference type="Proteomes" id="UP001291999"/>
    </source>
</evidence>
<feature type="signal peptide" evidence="1">
    <location>
        <begin position="1"/>
        <end position="24"/>
    </location>
</feature>
<dbReference type="Gene3D" id="1.50.10.20">
    <property type="match status" value="1"/>
</dbReference>
<name>A0ABU5KGU4_9ACTN</name>
<keyword evidence="1" id="KW-0732">Signal</keyword>
<dbReference type="InterPro" id="IPR008930">
    <property type="entry name" value="Terpenoid_cyclase/PrenylTrfase"/>
</dbReference>
<evidence type="ECO:0000313" key="2">
    <source>
        <dbReference type="EMBL" id="MDZ5664042.1"/>
    </source>
</evidence>
<organism evidence="2 3">
    <name type="scientific">Nocardioides renjunii</name>
    <dbReference type="NCBI Taxonomy" id="3095075"/>
    <lineage>
        <taxon>Bacteria</taxon>
        <taxon>Bacillati</taxon>
        <taxon>Actinomycetota</taxon>
        <taxon>Actinomycetes</taxon>
        <taxon>Propionibacteriales</taxon>
        <taxon>Nocardioidaceae</taxon>
        <taxon>Nocardioides</taxon>
    </lineage>
</organism>
<dbReference type="EMBL" id="JAXQPW010000008">
    <property type="protein sequence ID" value="MDZ5664042.1"/>
    <property type="molecule type" value="Genomic_DNA"/>
</dbReference>
<dbReference type="Proteomes" id="UP001291999">
    <property type="component" value="Unassembled WGS sequence"/>
</dbReference>
<dbReference type="SUPFAM" id="SSF48239">
    <property type="entry name" value="Terpenoid cyclases/Protein prenyltransferases"/>
    <property type="match status" value="1"/>
</dbReference>
<keyword evidence="3" id="KW-1185">Reference proteome</keyword>
<protein>
    <submittedName>
        <fullName evidence="2">Uncharacterized protein</fullName>
    </submittedName>
</protein>
<gene>
    <name evidence="2" type="ORF">SFC79_19860</name>
</gene>
<sequence>MKLTSGLAVVALAAATLAPSAAAAAAVPPTQLVTDWIGTQLTDGVALGSFGADVGLSIDAGLALDATGRSADATRVADAIAGRLVTSPTNPYGYVQSDEYDSDPPYDFTQIGYYANATAKAAAFTQRIGRDAATAYDSANLVAQLEDLTDDTTGVVADDSSFGDYANTIGQAFAAEALTVAGSSEAPDATAALLAQQCPAGYFRFDLDAAGCAADATGVAPDTTGLAVLSLLESGNTSPEVSAAIAEATAWLESVQRADGSLEGDSSTPGANSNSTGLAGWALGRAGRQASAAKAAAWVRSLQVADAGACASRAPTGAIAYNAADLTAARVDGIAGNATVRDTWRRASFQAAPALLWAPAASTSLGVSAPVTAVEKSTVTVTVRGVAAGEQACVSFGSDARRVVGTGSDLAVAFTLPAGAAAHTFTVATLGGTTTATTSATAVPAVPPAVPMVGDLDVSRTEKVRKNRFKVDLMCESAQPCFGRLTVSTAGKVRLGKAKKVVTVARRSYAIAPGAEKKLVLTLTKSARKLLARGTVKVKAVQTASGARRAVTTFRLKAAKG</sequence>
<accession>A0ABU5KGU4</accession>
<proteinExistence type="predicted"/>
<feature type="chain" id="PRO_5045097176" evidence="1">
    <location>
        <begin position="25"/>
        <end position="561"/>
    </location>
</feature>
<comment type="caution">
    <text evidence="2">The sequence shown here is derived from an EMBL/GenBank/DDBJ whole genome shotgun (WGS) entry which is preliminary data.</text>
</comment>
<reference evidence="2 3" key="1">
    <citation type="submission" date="2023-11" db="EMBL/GenBank/DDBJ databases">
        <title>Novel species in genus Nocardioides.</title>
        <authorList>
            <person name="Zhou H."/>
        </authorList>
    </citation>
    <scope>NUCLEOTIDE SEQUENCE [LARGE SCALE GENOMIC DNA]</scope>
    <source>
        <strain evidence="2 3">S-58</strain>
    </source>
</reference>
<dbReference type="RefSeq" id="WP_322425662.1">
    <property type="nucleotide sequence ID" value="NZ_JAXQPW010000008.1"/>
</dbReference>
<evidence type="ECO:0000256" key="1">
    <source>
        <dbReference type="SAM" id="SignalP"/>
    </source>
</evidence>